<dbReference type="PANTHER" id="PTHR33968">
    <property type="entry name" value="PROTEIN PET100 HOMOLOG, MITOCHONDRIAL"/>
    <property type="match status" value="1"/>
</dbReference>
<evidence type="ECO:0000313" key="9">
    <source>
        <dbReference type="EMBL" id="TDL25046.1"/>
    </source>
</evidence>
<dbReference type="AlphaFoldDB" id="A0A4Y7QCG0"/>
<name>A0A4Y7QCG0_9AGAM</name>
<dbReference type="STRING" id="50990.A0A4Y7QCG0"/>
<dbReference type="VEuPathDB" id="FungiDB:BD410DRAFT_785810"/>
<evidence type="ECO:0000256" key="4">
    <source>
        <dbReference type="ARBA" id="ARBA00022946"/>
    </source>
</evidence>
<keyword evidence="4" id="KW-0809">Transit peptide</keyword>
<dbReference type="GO" id="GO:0051082">
    <property type="term" value="F:unfolded protein binding"/>
    <property type="evidence" value="ECO:0007669"/>
    <property type="project" value="TreeGrafter"/>
</dbReference>
<keyword evidence="7" id="KW-0472">Membrane</keyword>
<comment type="similarity">
    <text evidence="8">Belongs to the PET100 family.</text>
</comment>
<evidence type="ECO:0000313" key="10">
    <source>
        <dbReference type="Proteomes" id="UP000294933"/>
    </source>
</evidence>
<organism evidence="9 10">
    <name type="scientific">Rickenella mellea</name>
    <dbReference type="NCBI Taxonomy" id="50990"/>
    <lineage>
        <taxon>Eukaryota</taxon>
        <taxon>Fungi</taxon>
        <taxon>Dikarya</taxon>
        <taxon>Basidiomycota</taxon>
        <taxon>Agaricomycotina</taxon>
        <taxon>Agaricomycetes</taxon>
        <taxon>Hymenochaetales</taxon>
        <taxon>Rickenellaceae</taxon>
        <taxon>Rickenella</taxon>
    </lineage>
</organism>
<dbReference type="InterPro" id="IPR018625">
    <property type="entry name" value="Pet100"/>
</dbReference>
<evidence type="ECO:0000256" key="3">
    <source>
        <dbReference type="ARBA" id="ARBA00022692"/>
    </source>
</evidence>
<dbReference type="EMBL" id="ML170165">
    <property type="protein sequence ID" value="TDL25046.1"/>
    <property type="molecule type" value="Genomic_DNA"/>
</dbReference>
<comment type="subcellular location">
    <subcellularLocation>
        <location evidence="1">Membrane</location>
        <topology evidence="1">Single-pass membrane protein</topology>
    </subcellularLocation>
    <subcellularLocation>
        <location evidence="2">Mitochondrion membrane</location>
    </subcellularLocation>
</comment>
<sequence>MAGPSLEVVKFAIYLFFPLGMMVHYTKPEWYMKNVLPYKDRLFPQEKTIRDIPTETSQLRDKLARIKAEKLAQRLERERKQ</sequence>
<dbReference type="PANTHER" id="PTHR33968:SF1">
    <property type="entry name" value="PROTEIN PET100 HOMOLOG, MITOCHONDRIAL"/>
    <property type="match status" value="1"/>
</dbReference>
<evidence type="ECO:0000256" key="8">
    <source>
        <dbReference type="ARBA" id="ARBA00038077"/>
    </source>
</evidence>
<keyword evidence="6" id="KW-0496">Mitochondrion</keyword>
<dbReference type="Pfam" id="PF09803">
    <property type="entry name" value="Pet100"/>
    <property type="match status" value="1"/>
</dbReference>
<dbReference type="Proteomes" id="UP000294933">
    <property type="component" value="Unassembled WGS sequence"/>
</dbReference>
<evidence type="ECO:0000256" key="5">
    <source>
        <dbReference type="ARBA" id="ARBA00022989"/>
    </source>
</evidence>
<gene>
    <name evidence="9" type="ORF">BD410DRAFT_785810</name>
</gene>
<dbReference type="OrthoDB" id="18175at2759"/>
<keyword evidence="3" id="KW-0812">Transmembrane</keyword>
<keyword evidence="5" id="KW-1133">Transmembrane helix</keyword>
<keyword evidence="10" id="KW-1185">Reference proteome</keyword>
<proteinExistence type="inferred from homology"/>
<accession>A0A4Y7QCG0</accession>
<evidence type="ECO:0000256" key="7">
    <source>
        <dbReference type="ARBA" id="ARBA00023136"/>
    </source>
</evidence>
<dbReference type="GO" id="GO:0005743">
    <property type="term" value="C:mitochondrial inner membrane"/>
    <property type="evidence" value="ECO:0007669"/>
    <property type="project" value="TreeGrafter"/>
</dbReference>
<reference evidence="9 10" key="1">
    <citation type="submission" date="2018-06" db="EMBL/GenBank/DDBJ databases">
        <title>A transcriptomic atlas of mushroom development highlights an independent origin of complex multicellularity.</title>
        <authorList>
            <consortium name="DOE Joint Genome Institute"/>
            <person name="Krizsan K."/>
            <person name="Almasi E."/>
            <person name="Merenyi Z."/>
            <person name="Sahu N."/>
            <person name="Viragh M."/>
            <person name="Koszo T."/>
            <person name="Mondo S."/>
            <person name="Kiss B."/>
            <person name="Balint B."/>
            <person name="Kues U."/>
            <person name="Barry K."/>
            <person name="Hegedus J.C."/>
            <person name="Henrissat B."/>
            <person name="Johnson J."/>
            <person name="Lipzen A."/>
            <person name="Ohm R."/>
            <person name="Nagy I."/>
            <person name="Pangilinan J."/>
            <person name="Yan J."/>
            <person name="Xiong Y."/>
            <person name="Grigoriev I.V."/>
            <person name="Hibbett D.S."/>
            <person name="Nagy L.G."/>
        </authorList>
    </citation>
    <scope>NUCLEOTIDE SEQUENCE [LARGE SCALE GENOMIC DNA]</scope>
    <source>
        <strain evidence="9 10">SZMC22713</strain>
    </source>
</reference>
<protein>
    <submittedName>
        <fullName evidence="9">Uncharacterized protein</fullName>
    </submittedName>
</protein>
<evidence type="ECO:0000256" key="2">
    <source>
        <dbReference type="ARBA" id="ARBA00004325"/>
    </source>
</evidence>
<evidence type="ECO:0000256" key="1">
    <source>
        <dbReference type="ARBA" id="ARBA00004167"/>
    </source>
</evidence>
<dbReference type="GO" id="GO:0033617">
    <property type="term" value="P:mitochondrial respiratory chain complex IV assembly"/>
    <property type="evidence" value="ECO:0007669"/>
    <property type="project" value="InterPro"/>
</dbReference>
<evidence type="ECO:0000256" key="6">
    <source>
        <dbReference type="ARBA" id="ARBA00023128"/>
    </source>
</evidence>